<protein>
    <submittedName>
        <fullName evidence="1">Uncharacterized protein</fullName>
    </submittedName>
</protein>
<organism evidence="1 2">
    <name type="scientific">Lautropia mirabilis ATCC 51599</name>
    <dbReference type="NCBI Taxonomy" id="887898"/>
    <lineage>
        <taxon>Bacteria</taxon>
        <taxon>Pseudomonadati</taxon>
        <taxon>Pseudomonadota</taxon>
        <taxon>Betaproteobacteria</taxon>
        <taxon>Burkholderiales</taxon>
        <taxon>Burkholderiaceae</taxon>
        <taxon>Lautropia</taxon>
    </lineage>
</organism>
<dbReference type="AlphaFoldDB" id="E7RYN1"/>
<keyword evidence="2" id="KW-1185">Reference proteome</keyword>
<reference evidence="1 2" key="1">
    <citation type="submission" date="2010-12" db="EMBL/GenBank/DDBJ databases">
        <authorList>
            <person name="Muzny D."/>
            <person name="Qin X."/>
            <person name="Deng J."/>
            <person name="Jiang H."/>
            <person name="Liu Y."/>
            <person name="Qu J."/>
            <person name="Song X.-Z."/>
            <person name="Zhang L."/>
            <person name="Thornton R."/>
            <person name="Coyle M."/>
            <person name="Francisco L."/>
            <person name="Jackson L."/>
            <person name="Javaid M."/>
            <person name="Korchina V."/>
            <person name="Kovar C."/>
            <person name="Mata R."/>
            <person name="Mathew T."/>
            <person name="Ngo R."/>
            <person name="Nguyen L."/>
            <person name="Nguyen N."/>
            <person name="Okwuonu G."/>
            <person name="Ongeri F."/>
            <person name="Pham C."/>
            <person name="Simmons D."/>
            <person name="Wilczek-Boney K."/>
            <person name="Hale W."/>
            <person name="Jakkamsetti A."/>
            <person name="Pham P."/>
            <person name="Ruth R."/>
            <person name="San Lucas F."/>
            <person name="Warren J."/>
            <person name="Zhang J."/>
            <person name="Zhao Z."/>
            <person name="Zhou C."/>
            <person name="Zhu D."/>
            <person name="Lee S."/>
            <person name="Bess C."/>
            <person name="Blankenburg K."/>
            <person name="Forbes L."/>
            <person name="Fu Q."/>
            <person name="Gubbala S."/>
            <person name="Hirani K."/>
            <person name="Jayaseelan J.C."/>
            <person name="Lara F."/>
            <person name="Munidasa M."/>
            <person name="Palculict T."/>
            <person name="Patil S."/>
            <person name="Pu L.-L."/>
            <person name="Saada N."/>
            <person name="Tang L."/>
            <person name="Weissenberger G."/>
            <person name="Zhu Y."/>
            <person name="Hemphill L."/>
            <person name="Shang Y."/>
            <person name="Youmans B."/>
            <person name="Ayvaz T."/>
            <person name="Ross M."/>
            <person name="Santibanez J."/>
            <person name="Aqrawi P."/>
            <person name="Gross S."/>
            <person name="Joshi V."/>
            <person name="Fowler G."/>
            <person name="Nazareth L."/>
            <person name="Reid J."/>
            <person name="Worley K."/>
            <person name="Petrosino J."/>
            <person name="Highlander S."/>
            <person name="Gibbs R."/>
        </authorList>
    </citation>
    <scope>NUCLEOTIDE SEQUENCE [LARGE SCALE GENOMIC DNA]</scope>
    <source>
        <strain evidence="1 2">ATCC 51599</strain>
    </source>
</reference>
<dbReference type="STRING" id="887898.HMPREF0551_1795"/>
<comment type="caution">
    <text evidence="1">The sequence shown here is derived from an EMBL/GenBank/DDBJ whole genome shotgun (WGS) entry which is preliminary data.</text>
</comment>
<proteinExistence type="predicted"/>
<evidence type="ECO:0000313" key="1">
    <source>
        <dbReference type="EMBL" id="EFV94478.1"/>
    </source>
</evidence>
<dbReference type="Proteomes" id="UP000011021">
    <property type="component" value="Unassembled WGS sequence"/>
</dbReference>
<dbReference type="HOGENOM" id="CLU_3044825_0_0_4"/>
<evidence type="ECO:0000313" key="2">
    <source>
        <dbReference type="Proteomes" id="UP000011021"/>
    </source>
</evidence>
<dbReference type="EMBL" id="AEQP01000019">
    <property type="protein sequence ID" value="EFV94478.1"/>
    <property type="molecule type" value="Genomic_DNA"/>
</dbReference>
<gene>
    <name evidence="1" type="ORF">HMPREF0551_1795</name>
</gene>
<name>E7RYN1_9BURK</name>
<accession>E7RYN1</accession>
<sequence length="54" mass="5913">MSQRHNSSIPPIPCPSPLIDCCPFSIGSQLSGEYPSFMNRSAFLPSTKDGRLFP</sequence>